<dbReference type="InterPro" id="IPR002347">
    <property type="entry name" value="SDR_fam"/>
</dbReference>
<dbReference type="AlphaFoldDB" id="A0A8H7BQH0"/>
<dbReference type="PRINTS" id="PR00081">
    <property type="entry name" value="GDHRDH"/>
</dbReference>
<dbReference type="PRINTS" id="PR00080">
    <property type="entry name" value="SDRFAMILY"/>
</dbReference>
<dbReference type="EMBL" id="JABAYA010000108">
    <property type="protein sequence ID" value="KAF7724906.1"/>
    <property type="molecule type" value="Genomic_DNA"/>
</dbReference>
<evidence type="ECO:0000256" key="2">
    <source>
        <dbReference type="ARBA" id="ARBA00022857"/>
    </source>
</evidence>
<dbReference type="PANTHER" id="PTHR43544">
    <property type="entry name" value="SHORT-CHAIN DEHYDROGENASE/REDUCTASE"/>
    <property type="match status" value="1"/>
</dbReference>
<reference evidence="5" key="1">
    <citation type="submission" date="2020-01" db="EMBL/GenBank/DDBJ databases">
        <title>Genome Sequencing of Three Apophysomyces-Like Fungal Strains Confirms a Novel Fungal Genus in the Mucoromycota with divergent Burkholderia-like Endosymbiotic Bacteria.</title>
        <authorList>
            <person name="Stajich J.E."/>
            <person name="Macias A.M."/>
            <person name="Carter-House D."/>
            <person name="Lovett B."/>
            <person name="Kasson L.R."/>
            <person name="Berry K."/>
            <person name="Grigoriev I."/>
            <person name="Chang Y."/>
            <person name="Spatafora J."/>
            <person name="Kasson M.T."/>
        </authorList>
    </citation>
    <scope>NUCLEOTIDE SEQUENCE</scope>
    <source>
        <strain evidence="5">NRRL A-21654</strain>
    </source>
</reference>
<gene>
    <name evidence="5" type="ORF">EC973_000565</name>
</gene>
<dbReference type="GO" id="GO:0016491">
    <property type="term" value="F:oxidoreductase activity"/>
    <property type="evidence" value="ECO:0007669"/>
    <property type="project" value="UniProtKB-KW"/>
</dbReference>
<proteinExistence type="inferred from homology"/>
<comment type="similarity">
    <text evidence="1 4">Belongs to the short-chain dehydrogenases/reductases (SDR) family.</text>
</comment>
<evidence type="ECO:0000313" key="5">
    <source>
        <dbReference type="EMBL" id="KAF7724906.1"/>
    </source>
</evidence>
<dbReference type="CDD" id="cd05325">
    <property type="entry name" value="carb_red_sniffer_like_SDR_c"/>
    <property type="match status" value="1"/>
</dbReference>
<evidence type="ECO:0000256" key="3">
    <source>
        <dbReference type="ARBA" id="ARBA00023002"/>
    </source>
</evidence>
<organism evidence="5 6">
    <name type="scientific">Apophysomyces ossiformis</name>
    <dbReference type="NCBI Taxonomy" id="679940"/>
    <lineage>
        <taxon>Eukaryota</taxon>
        <taxon>Fungi</taxon>
        <taxon>Fungi incertae sedis</taxon>
        <taxon>Mucoromycota</taxon>
        <taxon>Mucoromycotina</taxon>
        <taxon>Mucoromycetes</taxon>
        <taxon>Mucorales</taxon>
        <taxon>Mucorineae</taxon>
        <taxon>Mucoraceae</taxon>
        <taxon>Apophysomyces</taxon>
    </lineage>
</organism>
<dbReference type="InterPro" id="IPR051468">
    <property type="entry name" value="Fungal_SecMetab_SDRs"/>
</dbReference>
<keyword evidence="3" id="KW-0560">Oxidoreductase</keyword>
<evidence type="ECO:0000256" key="4">
    <source>
        <dbReference type="RuleBase" id="RU000363"/>
    </source>
</evidence>
<protein>
    <submittedName>
        <fullName evidence="5">Uncharacterized protein</fullName>
    </submittedName>
</protein>
<comment type="caution">
    <text evidence="5">The sequence shown here is derived from an EMBL/GenBank/DDBJ whole genome shotgun (WGS) entry which is preliminary data.</text>
</comment>
<dbReference type="SUPFAM" id="SSF51735">
    <property type="entry name" value="NAD(P)-binding Rossmann-fold domains"/>
    <property type="match status" value="1"/>
</dbReference>
<dbReference type="InterPro" id="IPR036291">
    <property type="entry name" value="NAD(P)-bd_dom_sf"/>
</dbReference>
<keyword evidence="2" id="KW-0521">NADP</keyword>
<dbReference type="OrthoDB" id="9876299at2759"/>
<dbReference type="GO" id="GO:0005737">
    <property type="term" value="C:cytoplasm"/>
    <property type="evidence" value="ECO:0007669"/>
    <property type="project" value="TreeGrafter"/>
</dbReference>
<name>A0A8H7BQH0_9FUNG</name>
<evidence type="ECO:0000313" key="6">
    <source>
        <dbReference type="Proteomes" id="UP000605846"/>
    </source>
</evidence>
<dbReference type="PANTHER" id="PTHR43544:SF7">
    <property type="entry name" value="NADB-LER2"/>
    <property type="match status" value="1"/>
</dbReference>
<dbReference type="Gene3D" id="3.40.50.720">
    <property type="entry name" value="NAD(P)-binding Rossmann-like Domain"/>
    <property type="match status" value="1"/>
</dbReference>
<evidence type="ECO:0000256" key="1">
    <source>
        <dbReference type="ARBA" id="ARBA00006484"/>
    </source>
</evidence>
<keyword evidence="6" id="KW-1185">Reference proteome</keyword>
<accession>A0A8H7BQH0</accession>
<dbReference type="Pfam" id="PF00106">
    <property type="entry name" value="adh_short"/>
    <property type="match status" value="1"/>
</dbReference>
<sequence>MSLTILVTGASSGLGLEFVKQFSEAGHTVIGTLRNPDQASELQELASKNKVHTVKMDVVDEESVKVAAEEVAKIAPNGIDILINNAGIMSSRDLNAINTTAKEYVRMFETNVSGTVTVTLAFLDQLRKRNTRKIINISSGLGSLALPKPYGSGASSYSVSKAAQNMFSKMLAIELEKEDFTVVPLHPGWVQTRLGTAKAPLTPAQSIAGMIKVINKVTAKQTGVFFDYEGNELPW</sequence>
<dbReference type="Proteomes" id="UP000605846">
    <property type="component" value="Unassembled WGS sequence"/>
</dbReference>